<keyword evidence="5" id="KW-1185">Reference proteome</keyword>
<keyword evidence="1" id="KW-0862">Zinc</keyword>
<feature type="compositionally biased region" description="Polar residues" evidence="2">
    <location>
        <begin position="355"/>
        <end position="367"/>
    </location>
</feature>
<dbReference type="SMART" id="SM00256">
    <property type="entry name" value="FBOX"/>
    <property type="match status" value="1"/>
</dbReference>
<dbReference type="InterPro" id="IPR001810">
    <property type="entry name" value="F-box_dom"/>
</dbReference>
<accession>A0ABM0XRR2</accession>
<dbReference type="InterPro" id="IPR036047">
    <property type="entry name" value="F-box-like_dom_sf"/>
</dbReference>
<sequence length="367" mass="41871">MMMSNLPDDLVEEILSTVSLTSTRAMRSTCKKWNALTKDQSFTDKHIRMNVVAASGEREFLMIKFDKAYLIGVNLISKPLVDHPSHGSWSCCNDMVSTWLMNSVSKKIGASLLYISTAEGIWKNLLPRFKQDDAPRVYEIEQRLTCIQQGSLDVSAYYTELVTLWEEYKNYIELPVCTSGRCECNAAVLWERLQDRSRVTKFLMGLNESYEQTRRHILMLKPIPNMEEAYNMVTQDERQHIVSLKPPVKSDNVAFQTTGSYEGDPANGSYVVEPYEYVAAYNTYRPKSNRPMCTHCGKMGHMIQTCFKVHGYPHGFKYLNENNPGQGQNTQRPSFVHRGQANQNNQGQFYNQGQSTNQSFGPRSGTT</sequence>
<keyword evidence="1" id="KW-0479">Metal-binding</keyword>
<dbReference type="PROSITE" id="PS50158">
    <property type="entry name" value="ZF_CCHC"/>
    <property type="match status" value="1"/>
</dbReference>
<dbReference type="InterPro" id="IPR001878">
    <property type="entry name" value="Znf_CCHC"/>
</dbReference>
<keyword evidence="1" id="KW-0863">Zinc-finger</keyword>
<reference evidence="6" key="2">
    <citation type="submission" date="2025-08" db="UniProtKB">
        <authorList>
            <consortium name="RefSeq"/>
        </authorList>
    </citation>
    <scope>IDENTIFICATION</scope>
    <source>
        <tissue evidence="6">Leaf</tissue>
    </source>
</reference>
<feature type="domain" description="CCHC-type" evidence="3">
    <location>
        <begin position="293"/>
        <end position="306"/>
    </location>
</feature>
<dbReference type="PANTHER" id="PTHR34222:SF99">
    <property type="entry name" value="PROTEIN, PUTATIVE-RELATED"/>
    <property type="match status" value="1"/>
</dbReference>
<dbReference type="GeneID" id="104767686"/>
<dbReference type="SUPFAM" id="SSF81383">
    <property type="entry name" value="F-box domain"/>
    <property type="match status" value="1"/>
</dbReference>
<dbReference type="CDD" id="cd22157">
    <property type="entry name" value="F-box_AtFBW1-like"/>
    <property type="match status" value="1"/>
</dbReference>
<proteinExistence type="predicted"/>
<evidence type="ECO:0000256" key="2">
    <source>
        <dbReference type="SAM" id="MobiDB-lite"/>
    </source>
</evidence>
<evidence type="ECO:0000259" key="4">
    <source>
        <dbReference type="PROSITE" id="PS50181"/>
    </source>
</evidence>
<protein>
    <submittedName>
        <fullName evidence="6">Uncharacterized protein LOC104767686</fullName>
    </submittedName>
</protein>
<name>A0ABM0XRR2_CAMSA</name>
<dbReference type="Pfam" id="PF00646">
    <property type="entry name" value="F-box"/>
    <property type="match status" value="1"/>
</dbReference>
<feature type="region of interest" description="Disordered" evidence="2">
    <location>
        <begin position="343"/>
        <end position="367"/>
    </location>
</feature>
<dbReference type="Proteomes" id="UP000694864">
    <property type="component" value="Chromosome 19"/>
</dbReference>
<dbReference type="RefSeq" id="XP_010489977.1">
    <property type="nucleotide sequence ID" value="XM_010491675.1"/>
</dbReference>
<reference evidence="5" key="1">
    <citation type="journal article" date="2014" name="Nat. Commun.">
        <title>The emerging biofuel crop Camelina sativa retains a highly undifferentiated hexaploid genome structure.</title>
        <authorList>
            <person name="Kagale S."/>
            <person name="Koh C."/>
            <person name="Nixon J."/>
            <person name="Bollina V."/>
            <person name="Clarke W.E."/>
            <person name="Tuteja R."/>
            <person name="Spillane C."/>
            <person name="Robinson S.J."/>
            <person name="Links M.G."/>
            <person name="Clarke C."/>
            <person name="Higgins E.E."/>
            <person name="Huebert T."/>
            <person name="Sharpe A.G."/>
            <person name="Parkin I.A."/>
        </authorList>
    </citation>
    <scope>NUCLEOTIDE SEQUENCE [LARGE SCALE GENOMIC DNA]</scope>
    <source>
        <strain evidence="5">cv. DH55</strain>
    </source>
</reference>
<dbReference type="Gene3D" id="1.20.1280.50">
    <property type="match status" value="1"/>
</dbReference>
<organism evidence="5 6">
    <name type="scientific">Camelina sativa</name>
    <name type="common">False flax</name>
    <name type="synonym">Myagrum sativum</name>
    <dbReference type="NCBI Taxonomy" id="90675"/>
    <lineage>
        <taxon>Eukaryota</taxon>
        <taxon>Viridiplantae</taxon>
        <taxon>Streptophyta</taxon>
        <taxon>Embryophyta</taxon>
        <taxon>Tracheophyta</taxon>
        <taxon>Spermatophyta</taxon>
        <taxon>Magnoliopsida</taxon>
        <taxon>eudicotyledons</taxon>
        <taxon>Gunneridae</taxon>
        <taxon>Pentapetalae</taxon>
        <taxon>rosids</taxon>
        <taxon>malvids</taxon>
        <taxon>Brassicales</taxon>
        <taxon>Brassicaceae</taxon>
        <taxon>Camelineae</taxon>
        <taxon>Camelina</taxon>
    </lineage>
</organism>
<feature type="compositionally biased region" description="Low complexity" evidence="2">
    <location>
        <begin position="343"/>
        <end position="354"/>
    </location>
</feature>
<evidence type="ECO:0000256" key="1">
    <source>
        <dbReference type="PROSITE-ProRule" id="PRU00047"/>
    </source>
</evidence>
<feature type="domain" description="F-box" evidence="4">
    <location>
        <begin position="1"/>
        <end position="46"/>
    </location>
</feature>
<evidence type="ECO:0000259" key="3">
    <source>
        <dbReference type="PROSITE" id="PS50158"/>
    </source>
</evidence>
<gene>
    <name evidence="6" type="primary">LOC104767686</name>
</gene>
<dbReference type="PROSITE" id="PS50181">
    <property type="entry name" value="FBOX"/>
    <property type="match status" value="1"/>
</dbReference>
<dbReference type="PANTHER" id="PTHR34222">
    <property type="entry name" value="GAG_PRE-INTEGRS DOMAIN-CONTAINING PROTEIN"/>
    <property type="match status" value="1"/>
</dbReference>
<evidence type="ECO:0000313" key="6">
    <source>
        <dbReference type="RefSeq" id="XP_010489977.1"/>
    </source>
</evidence>
<evidence type="ECO:0000313" key="5">
    <source>
        <dbReference type="Proteomes" id="UP000694864"/>
    </source>
</evidence>